<comment type="subcellular location">
    <subcellularLocation>
        <location evidence="1">Mitochondrion inner membrane</location>
    </subcellularLocation>
</comment>
<reference evidence="10" key="1">
    <citation type="submission" date="2022-02" db="EMBL/GenBank/DDBJ databases">
        <authorList>
            <person name="King R."/>
        </authorList>
    </citation>
    <scope>NUCLEOTIDE SEQUENCE</scope>
</reference>
<keyword evidence="8" id="KW-0496">Mitochondrion</keyword>
<evidence type="ECO:0000256" key="5">
    <source>
        <dbReference type="ARBA" id="ARBA00022781"/>
    </source>
</evidence>
<name>A0A9P0N069_SPOLI</name>
<evidence type="ECO:0000256" key="9">
    <source>
        <dbReference type="ARBA" id="ARBA00023136"/>
    </source>
</evidence>
<keyword evidence="7" id="KW-0406">Ion transport</keyword>
<dbReference type="InterPro" id="IPR036204">
    <property type="entry name" value="ATP_synth_f6_sf_mt"/>
</dbReference>
<dbReference type="Proteomes" id="UP001153321">
    <property type="component" value="Chromosome 2"/>
</dbReference>
<dbReference type="GO" id="GO:0015078">
    <property type="term" value="F:proton transmembrane transporter activity"/>
    <property type="evidence" value="ECO:0007669"/>
    <property type="project" value="InterPro"/>
</dbReference>
<dbReference type="InterPro" id="IPR008387">
    <property type="entry name" value="ATP_synth_f6_mt"/>
</dbReference>
<dbReference type="SUPFAM" id="SSF111357">
    <property type="entry name" value="Mitochondrial ATP synthase coupling factor 6"/>
    <property type="match status" value="1"/>
</dbReference>
<dbReference type="GO" id="GO:0005743">
    <property type="term" value="C:mitochondrial inner membrane"/>
    <property type="evidence" value="ECO:0007669"/>
    <property type="project" value="UniProtKB-SubCell"/>
</dbReference>
<dbReference type="PANTHER" id="PTHR12441">
    <property type="entry name" value="ATP SYNTHASE COUPLING FACTOR 6, MITOCHONDRIAL"/>
    <property type="match status" value="1"/>
</dbReference>
<keyword evidence="11" id="KW-1185">Reference proteome</keyword>
<dbReference type="EMBL" id="LR824533">
    <property type="protein sequence ID" value="CAH1639785.1"/>
    <property type="molecule type" value="Genomic_DNA"/>
</dbReference>
<dbReference type="GO" id="GO:0045259">
    <property type="term" value="C:proton-transporting ATP synthase complex"/>
    <property type="evidence" value="ECO:0007669"/>
    <property type="project" value="UniProtKB-KW"/>
</dbReference>
<dbReference type="PANTHER" id="PTHR12441:SF10">
    <property type="entry name" value="ATP SYNTHASE-COUPLING FACTOR 6, MITOCHONDRIAL"/>
    <property type="match status" value="1"/>
</dbReference>
<gene>
    <name evidence="10" type="ORF">SPLIT_LOCUS5141</name>
</gene>
<keyword evidence="6" id="KW-0999">Mitochondrion inner membrane</keyword>
<sequence length="118" mass="13275">MLSSKINMGIRWSFMRFVVTRDKGTATDPVQQLFVDKIREYAKRSADGKLVDPSPSILKEMKKELEKLEQQLGGGAGVDMTTFPTFKFDDVKVDPIDELAPDKVAVKQKKGGDKKKKK</sequence>
<keyword evidence="4" id="KW-0138">CF(0)</keyword>
<dbReference type="Pfam" id="PF05511">
    <property type="entry name" value="ATP-synt_F6"/>
    <property type="match status" value="1"/>
</dbReference>
<dbReference type="GO" id="GO:0015986">
    <property type="term" value="P:proton motive force-driven ATP synthesis"/>
    <property type="evidence" value="ECO:0007669"/>
    <property type="project" value="InterPro"/>
</dbReference>
<keyword evidence="5" id="KW-0375">Hydrogen ion transport</keyword>
<protein>
    <recommendedName>
        <fullName evidence="12">ATP synthase-coupling factor 6, mitochondrial</fullName>
    </recommendedName>
</protein>
<organism evidence="10 11">
    <name type="scientific">Spodoptera littoralis</name>
    <name type="common">Egyptian cotton leafworm</name>
    <dbReference type="NCBI Taxonomy" id="7109"/>
    <lineage>
        <taxon>Eukaryota</taxon>
        <taxon>Metazoa</taxon>
        <taxon>Ecdysozoa</taxon>
        <taxon>Arthropoda</taxon>
        <taxon>Hexapoda</taxon>
        <taxon>Insecta</taxon>
        <taxon>Pterygota</taxon>
        <taxon>Neoptera</taxon>
        <taxon>Endopterygota</taxon>
        <taxon>Lepidoptera</taxon>
        <taxon>Glossata</taxon>
        <taxon>Ditrysia</taxon>
        <taxon>Noctuoidea</taxon>
        <taxon>Noctuidae</taxon>
        <taxon>Amphipyrinae</taxon>
        <taxon>Spodoptera</taxon>
    </lineage>
</organism>
<evidence type="ECO:0000256" key="3">
    <source>
        <dbReference type="ARBA" id="ARBA00022448"/>
    </source>
</evidence>
<proteinExistence type="inferred from homology"/>
<evidence type="ECO:0000256" key="7">
    <source>
        <dbReference type="ARBA" id="ARBA00023065"/>
    </source>
</evidence>
<dbReference type="FunFam" id="1.10.246.110:FF:000001">
    <property type="entry name" value="ATP synthase-coupling factor 6, mitochondrial"/>
    <property type="match status" value="1"/>
</dbReference>
<evidence type="ECO:0000256" key="6">
    <source>
        <dbReference type="ARBA" id="ARBA00022792"/>
    </source>
</evidence>
<evidence type="ECO:0000256" key="8">
    <source>
        <dbReference type="ARBA" id="ARBA00023128"/>
    </source>
</evidence>
<dbReference type="Gene3D" id="1.10.246.110">
    <property type="entry name" value="Mitochondrial ATP synthase-coupling factor 6"/>
    <property type="match status" value="1"/>
</dbReference>
<evidence type="ECO:0008006" key="12">
    <source>
        <dbReference type="Google" id="ProtNLM"/>
    </source>
</evidence>
<dbReference type="AlphaFoldDB" id="A0A9P0N069"/>
<keyword evidence="3" id="KW-0813">Transport</keyword>
<comment type="similarity">
    <text evidence="2">Belongs to the eukaryotic ATPase subunit F6 family.</text>
</comment>
<evidence type="ECO:0000256" key="1">
    <source>
        <dbReference type="ARBA" id="ARBA00004273"/>
    </source>
</evidence>
<accession>A0A9P0N069</accession>
<evidence type="ECO:0000313" key="11">
    <source>
        <dbReference type="Proteomes" id="UP001153321"/>
    </source>
</evidence>
<evidence type="ECO:0000256" key="2">
    <source>
        <dbReference type="ARBA" id="ARBA00007346"/>
    </source>
</evidence>
<evidence type="ECO:0000256" key="4">
    <source>
        <dbReference type="ARBA" id="ARBA00022547"/>
    </source>
</evidence>
<evidence type="ECO:0000313" key="10">
    <source>
        <dbReference type="EMBL" id="CAH1639785.1"/>
    </source>
</evidence>
<keyword evidence="9" id="KW-0472">Membrane</keyword>